<dbReference type="AlphaFoldDB" id="A0A934VZX3"/>
<gene>
    <name evidence="4" type="ORF">JJJ17_07410</name>
</gene>
<reference evidence="4" key="1">
    <citation type="submission" date="2021-01" db="EMBL/GenBank/DDBJ databases">
        <title>Paracoccus amoyensis sp. nov., isolated from the surface seawater along the coast of Xiamen Island, China.</title>
        <authorList>
            <person name="Lyu L."/>
        </authorList>
    </citation>
    <scope>NUCLEOTIDE SEQUENCE</scope>
    <source>
        <strain evidence="4">MJ17</strain>
    </source>
</reference>
<dbReference type="SUPFAM" id="SSF52218">
    <property type="entry name" value="Flavoproteins"/>
    <property type="match status" value="1"/>
</dbReference>
<organism evidence="4 5">
    <name type="scientific">Paracoccus caeni</name>
    <dbReference type="NCBI Taxonomy" id="657651"/>
    <lineage>
        <taxon>Bacteria</taxon>
        <taxon>Pseudomonadati</taxon>
        <taxon>Pseudomonadota</taxon>
        <taxon>Alphaproteobacteria</taxon>
        <taxon>Rhodobacterales</taxon>
        <taxon>Paracoccaceae</taxon>
        <taxon>Paracoccus</taxon>
    </lineage>
</organism>
<dbReference type="EMBL" id="JAEPRQ010000002">
    <property type="protein sequence ID" value="MBK4215748.1"/>
    <property type="molecule type" value="Genomic_DNA"/>
</dbReference>
<accession>A0A934VZX3</accession>
<evidence type="ECO:0000259" key="3">
    <source>
        <dbReference type="Pfam" id="PF02525"/>
    </source>
</evidence>
<evidence type="ECO:0000256" key="2">
    <source>
        <dbReference type="ARBA" id="ARBA00023002"/>
    </source>
</evidence>
<dbReference type="Pfam" id="PF02525">
    <property type="entry name" value="Flavodoxin_2"/>
    <property type="match status" value="1"/>
</dbReference>
<dbReference type="InterPro" id="IPR051545">
    <property type="entry name" value="NAD(P)H_dehydrogenase_qn"/>
</dbReference>
<dbReference type="Proteomes" id="UP000640485">
    <property type="component" value="Unassembled WGS sequence"/>
</dbReference>
<keyword evidence="2" id="KW-0560">Oxidoreductase</keyword>
<protein>
    <submittedName>
        <fullName evidence="4">NAD(P)H-dependent oxidoreductase</fullName>
    </submittedName>
</protein>
<dbReference type="RefSeq" id="WP_200685064.1">
    <property type="nucleotide sequence ID" value="NZ_JAEPRQ010000002.1"/>
</dbReference>
<proteinExistence type="inferred from homology"/>
<dbReference type="InterPro" id="IPR029039">
    <property type="entry name" value="Flavoprotein-like_sf"/>
</dbReference>
<sequence length="200" mass="22363">MQTLLVRAHPVPDSLNGLLAARTEAAIRAKGWPIEVLDLNADQFNPVMPAPERSAYYGADSPPPDPALAAMVEQLRRTEVLVLVFPTWWFGFPAILKGWFDRVWRPGVAFDHSPDMGRLIPRLTSLRHVVAITTMGSPLWVDRLVLRQPLRRVLRWSILKPCAPQAKLHWLALYGAETVTSQKVDKFSAKIDGAITALSK</sequence>
<dbReference type="InterPro" id="IPR003680">
    <property type="entry name" value="Flavodoxin_fold"/>
</dbReference>
<comment type="caution">
    <text evidence="4">The sequence shown here is derived from an EMBL/GenBank/DDBJ whole genome shotgun (WGS) entry which is preliminary data.</text>
</comment>
<evidence type="ECO:0000256" key="1">
    <source>
        <dbReference type="ARBA" id="ARBA00006252"/>
    </source>
</evidence>
<dbReference type="PANTHER" id="PTHR10204">
    <property type="entry name" value="NAD P H OXIDOREDUCTASE-RELATED"/>
    <property type="match status" value="1"/>
</dbReference>
<evidence type="ECO:0000313" key="5">
    <source>
        <dbReference type="Proteomes" id="UP000640485"/>
    </source>
</evidence>
<keyword evidence="5" id="KW-1185">Reference proteome</keyword>
<feature type="domain" description="Flavodoxin-like fold" evidence="3">
    <location>
        <begin position="1"/>
        <end position="138"/>
    </location>
</feature>
<dbReference type="GO" id="GO:0005829">
    <property type="term" value="C:cytosol"/>
    <property type="evidence" value="ECO:0007669"/>
    <property type="project" value="TreeGrafter"/>
</dbReference>
<dbReference type="GO" id="GO:0003955">
    <property type="term" value="F:NAD(P)H dehydrogenase (quinone) activity"/>
    <property type="evidence" value="ECO:0007669"/>
    <property type="project" value="TreeGrafter"/>
</dbReference>
<dbReference type="Gene3D" id="3.40.50.360">
    <property type="match status" value="1"/>
</dbReference>
<evidence type="ECO:0000313" key="4">
    <source>
        <dbReference type="EMBL" id="MBK4215748.1"/>
    </source>
</evidence>
<dbReference type="PANTHER" id="PTHR10204:SF34">
    <property type="entry name" value="NAD(P)H DEHYDROGENASE [QUINONE] 1 ISOFORM 1"/>
    <property type="match status" value="1"/>
</dbReference>
<name>A0A934VZX3_9RHOB</name>
<comment type="similarity">
    <text evidence="1">Belongs to the NAD(P)H dehydrogenase (quinone) family.</text>
</comment>